<evidence type="ECO:0000313" key="2">
    <source>
        <dbReference type="EMBL" id="GIO39630.1"/>
    </source>
</evidence>
<feature type="domain" description="NADH:flavin oxidoreductase/NADH oxidase N-terminal" evidence="1">
    <location>
        <begin position="15"/>
        <end position="361"/>
    </location>
</feature>
<dbReference type="RefSeq" id="WP_249413161.1">
    <property type="nucleotide sequence ID" value="NZ_BORR01000024.1"/>
</dbReference>
<dbReference type="GO" id="GO:0010181">
    <property type="term" value="F:FMN binding"/>
    <property type="evidence" value="ECO:0007669"/>
    <property type="project" value="InterPro"/>
</dbReference>
<dbReference type="FunFam" id="3.20.20.70:FF:000262">
    <property type="entry name" value="NADH:flavin oxidoreductase"/>
    <property type="match status" value="1"/>
</dbReference>
<organism evidence="2 3">
    <name type="scientific">Paenibacillus antibioticophila</name>
    <dbReference type="NCBI Taxonomy" id="1274374"/>
    <lineage>
        <taxon>Bacteria</taxon>
        <taxon>Bacillati</taxon>
        <taxon>Bacillota</taxon>
        <taxon>Bacilli</taxon>
        <taxon>Bacillales</taxon>
        <taxon>Paenibacillaceae</taxon>
        <taxon>Paenibacillus</taxon>
    </lineage>
</organism>
<dbReference type="InterPro" id="IPR013785">
    <property type="entry name" value="Aldolase_TIM"/>
</dbReference>
<dbReference type="InterPro" id="IPR001155">
    <property type="entry name" value="OxRdtase_FMN_N"/>
</dbReference>
<dbReference type="Pfam" id="PF00724">
    <property type="entry name" value="Oxidored_FMN"/>
    <property type="match status" value="1"/>
</dbReference>
<dbReference type="Proteomes" id="UP000681162">
    <property type="component" value="Unassembled WGS sequence"/>
</dbReference>
<dbReference type="PANTHER" id="PTHR22893">
    <property type="entry name" value="NADH OXIDOREDUCTASE-RELATED"/>
    <property type="match status" value="1"/>
</dbReference>
<reference evidence="2 3" key="1">
    <citation type="submission" date="2021-03" db="EMBL/GenBank/DDBJ databases">
        <title>Antimicrobial resistance genes in bacteria isolated from Japanese honey, and their potential for conferring macrolide and lincosamide resistance in the American foulbrood pathogen Paenibacillus larvae.</title>
        <authorList>
            <person name="Okamoto M."/>
            <person name="Kumagai M."/>
            <person name="Kanamori H."/>
            <person name="Takamatsu D."/>
        </authorList>
    </citation>
    <scope>NUCLEOTIDE SEQUENCE [LARGE SCALE GENOMIC DNA]</scope>
    <source>
        <strain evidence="2 3">J41TS12</strain>
    </source>
</reference>
<evidence type="ECO:0000259" key="1">
    <source>
        <dbReference type="Pfam" id="PF00724"/>
    </source>
</evidence>
<protein>
    <submittedName>
        <fullName evidence="2">12-oxophytodienoate reductase</fullName>
    </submittedName>
</protein>
<dbReference type="CDD" id="cd04747">
    <property type="entry name" value="OYE_like_5_FMN"/>
    <property type="match status" value="1"/>
</dbReference>
<name>A0A919XZB9_9BACL</name>
<dbReference type="EMBL" id="BORR01000024">
    <property type="protein sequence ID" value="GIO39630.1"/>
    <property type="molecule type" value="Genomic_DNA"/>
</dbReference>
<dbReference type="AlphaFoldDB" id="A0A919XZB9"/>
<dbReference type="GO" id="GO:0005829">
    <property type="term" value="C:cytosol"/>
    <property type="evidence" value="ECO:0007669"/>
    <property type="project" value="TreeGrafter"/>
</dbReference>
<evidence type="ECO:0000313" key="3">
    <source>
        <dbReference type="Proteomes" id="UP000681162"/>
    </source>
</evidence>
<sequence length="376" mass="41771">MENNKEIQPAGSVESLFQPFRFGNVTLSNRIVMAPMTRSFSPGGIPGQNVADYYRRRAENDVGLIVTEGTFINHPAAGNDPNVPNIHDEDALNGWTKVVDEVHGAGGRIILQLWHVGMQRNVGDQPNSHVLPIGPSGLTVSGVKVTEPMTKSEIDTVIEAYAQAASNAKRLGFDGIEIHGGHGYLIDQFFWKKTNQRTDEYGGNLIRRTRFAVEVIEACRRAVGTDFPISFRLSQWKQGDYTAKLVETPEQLADFLTPLVKAGVDFFHCSARRFWEPEFEHSSLTLAGWVKKLSGKPTITVGSIGLDQDLISSLFQGKETKNTNIQNLITRLEHGEFDLVAVGRALLADPAWTVKIRDNRIHEILPFSREVLKTLV</sequence>
<accession>A0A919XZB9</accession>
<comment type="caution">
    <text evidence="2">The sequence shown here is derived from an EMBL/GenBank/DDBJ whole genome shotgun (WGS) entry which is preliminary data.</text>
</comment>
<dbReference type="PANTHER" id="PTHR22893:SF55">
    <property type="entry name" value="OXIDOREDUCTASE-RELATED"/>
    <property type="match status" value="1"/>
</dbReference>
<dbReference type="GO" id="GO:0016491">
    <property type="term" value="F:oxidoreductase activity"/>
    <property type="evidence" value="ECO:0007669"/>
    <property type="project" value="InterPro"/>
</dbReference>
<keyword evidence="3" id="KW-1185">Reference proteome</keyword>
<dbReference type="InterPro" id="IPR045247">
    <property type="entry name" value="Oye-like"/>
</dbReference>
<dbReference type="SUPFAM" id="SSF51395">
    <property type="entry name" value="FMN-linked oxidoreductases"/>
    <property type="match status" value="1"/>
</dbReference>
<dbReference type="Gene3D" id="3.20.20.70">
    <property type="entry name" value="Aldolase class I"/>
    <property type="match status" value="1"/>
</dbReference>
<gene>
    <name evidence="2" type="ORF">J41TS12_44910</name>
</gene>
<proteinExistence type="predicted"/>